<dbReference type="Pfam" id="PF00892">
    <property type="entry name" value="EamA"/>
    <property type="match status" value="2"/>
</dbReference>
<protein>
    <submittedName>
        <fullName evidence="8">DMT family transporter</fullName>
    </submittedName>
</protein>
<dbReference type="InterPro" id="IPR050638">
    <property type="entry name" value="AA-Vitamin_Transporters"/>
</dbReference>
<feature type="transmembrane region" description="Helical" evidence="6">
    <location>
        <begin position="25"/>
        <end position="45"/>
    </location>
</feature>
<comment type="subcellular location">
    <subcellularLocation>
        <location evidence="1">Membrane</location>
        <topology evidence="1">Multi-pass membrane protein</topology>
    </subcellularLocation>
</comment>
<dbReference type="GO" id="GO:0016020">
    <property type="term" value="C:membrane"/>
    <property type="evidence" value="ECO:0007669"/>
    <property type="project" value="UniProtKB-SubCell"/>
</dbReference>
<keyword evidence="5 6" id="KW-0472">Membrane</keyword>
<feature type="transmembrane region" description="Helical" evidence="6">
    <location>
        <begin position="111"/>
        <end position="128"/>
    </location>
</feature>
<sequence length="285" mass="30491">MLFLTFAWGLNGVAAKISNQGFDPVFVTIVRSAIGAACVFAWCRWRGISLFDRDGTLKGGLAAGALFGIEFALIFTGLDYTTVARSALMVNTMPFWVLIGAHFLLGERMSLVKVAGTLLAFGGVALVFSDKLSLPGPEAIIGDLMSLAAGMAWAATIIVIKTTRLSTARAEKTLLYQLAVAPLVTLPLLLFTGPVLRDVGLVPIASILFQAIFIVAFTYLLWFWLMRRYPAAGLSSFAFLTPAFGVLAGGLLLDEPLSLRIFLALGLIAVGIVIVNRPARRIPPA</sequence>
<dbReference type="EMBL" id="RWKW01000097">
    <property type="protein sequence ID" value="RST84343.1"/>
    <property type="molecule type" value="Genomic_DNA"/>
</dbReference>
<feature type="transmembrane region" description="Helical" evidence="6">
    <location>
        <begin position="259"/>
        <end position="276"/>
    </location>
</feature>
<gene>
    <name evidence="8" type="ORF">EJC49_21510</name>
</gene>
<feature type="domain" description="EamA" evidence="7">
    <location>
        <begin position="2"/>
        <end position="128"/>
    </location>
</feature>
<evidence type="ECO:0000256" key="6">
    <source>
        <dbReference type="SAM" id="Phobius"/>
    </source>
</evidence>
<comment type="similarity">
    <text evidence="2">Belongs to the EamA transporter family.</text>
</comment>
<evidence type="ECO:0000259" key="7">
    <source>
        <dbReference type="Pfam" id="PF00892"/>
    </source>
</evidence>
<dbReference type="InterPro" id="IPR037185">
    <property type="entry name" value="EmrE-like"/>
</dbReference>
<dbReference type="OrthoDB" id="184388at2"/>
<dbReference type="SUPFAM" id="SSF103481">
    <property type="entry name" value="Multidrug resistance efflux transporter EmrE"/>
    <property type="match status" value="2"/>
</dbReference>
<name>A0A3R9ZP37_9HYPH</name>
<dbReference type="InterPro" id="IPR000620">
    <property type="entry name" value="EamA_dom"/>
</dbReference>
<evidence type="ECO:0000256" key="1">
    <source>
        <dbReference type="ARBA" id="ARBA00004141"/>
    </source>
</evidence>
<evidence type="ECO:0000256" key="3">
    <source>
        <dbReference type="ARBA" id="ARBA00022692"/>
    </source>
</evidence>
<comment type="caution">
    <text evidence="8">The sequence shown here is derived from an EMBL/GenBank/DDBJ whole genome shotgun (WGS) entry which is preliminary data.</text>
</comment>
<dbReference type="PANTHER" id="PTHR32322:SF2">
    <property type="entry name" value="EAMA DOMAIN-CONTAINING PROTEIN"/>
    <property type="match status" value="1"/>
</dbReference>
<keyword evidence="4 6" id="KW-1133">Transmembrane helix</keyword>
<organism evidence="8 9">
    <name type="scientific">Aquibium carbonis</name>
    <dbReference type="NCBI Taxonomy" id="2495581"/>
    <lineage>
        <taxon>Bacteria</taxon>
        <taxon>Pseudomonadati</taxon>
        <taxon>Pseudomonadota</taxon>
        <taxon>Alphaproteobacteria</taxon>
        <taxon>Hyphomicrobiales</taxon>
        <taxon>Phyllobacteriaceae</taxon>
        <taxon>Aquibium</taxon>
    </lineage>
</organism>
<dbReference type="Proteomes" id="UP000278398">
    <property type="component" value="Unassembled WGS sequence"/>
</dbReference>
<feature type="transmembrane region" description="Helical" evidence="6">
    <location>
        <begin position="232"/>
        <end position="253"/>
    </location>
</feature>
<feature type="domain" description="EamA" evidence="7">
    <location>
        <begin position="141"/>
        <end position="276"/>
    </location>
</feature>
<reference evidence="8 9" key="1">
    <citation type="submission" date="2018-12" db="EMBL/GenBank/DDBJ databases">
        <title>Mesorhizobium carbonis sp. nov., isolated from coal mine water.</title>
        <authorList>
            <person name="Xin W."/>
            <person name="Xu Z."/>
            <person name="Xiang F."/>
            <person name="Zhang J."/>
            <person name="Xi L."/>
            <person name="Liu J."/>
        </authorList>
    </citation>
    <scope>NUCLEOTIDE SEQUENCE [LARGE SCALE GENOMIC DNA]</scope>
    <source>
        <strain evidence="8 9">B2.3</strain>
    </source>
</reference>
<evidence type="ECO:0000313" key="9">
    <source>
        <dbReference type="Proteomes" id="UP000278398"/>
    </source>
</evidence>
<accession>A0A3R9ZP37</accession>
<keyword evidence="9" id="KW-1185">Reference proteome</keyword>
<proteinExistence type="inferred from homology"/>
<feature type="transmembrane region" description="Helical" evidence="6">
    <location>
        <begin position="174"/>
        <end position="196"/>
    </location>
</feature>
<dbReference type="AlphaFoldDB" id="A0A3R9ZP37"/>
<feature type="transmembrane region" description="Helical" evidence="6">
    <location>
        <begin position="84"/>
        <end position="104"/>
    </location>
</feature>
<evidence type="ECO:0000313" key="8">
    <source>
        <dbReference type="EMBL" id="RST84343.1"/>
    </source>
</evidence>
<feature type="transmembrane region" description="Helical" evidence="6">
    <location>
        <begin position="57"/>
        <end position="78"/>
    </location>
</feature>
<dbReference type="PANTHER" id="PTHR32322">
    <property type="entry name" value="INNER MEMBRANE TRANSPORTER"/>
    <property type="match status" value="1"/>
</dbReference>
<feature type="transmembrane region" description="Helical" evidence="6">
    <location>
        <begin position="202"/>
        <end position="225"/>
    </location>
</feature>
<feature type="transmembrane region" description="Helical" evidence="6">
    <location>
        <begin position="140"/>
        <end position="162"/>
    </location>
</feature>
<evidence type="ECO:0000256" key="4">
    <source>
        <dbReference type="ARBA" id="ARBA00022989"/>
    </source>
</evidence>
<evidence type="ECO:0000256" key="5">
    <source>
        <dbReference type="ARBA" id="ARBA00023136"/>
    </source>
</evidence>
<keyword evidence="3 6" id="KW-0812">Transmembrane</keyword>
<evidence type="ECO:0000256" key="2">
    <source>
        <dbReference type="ARBA" id="ARBA00007362"/>
    </source>
</evidence>